<accession>A0A7C1FPP9</accession>
<dbReference type="InterPro" id="IPR020084">
    <property type="entry name" value="NUDIX_hydrolase_CS"/>
</dbReference>
<dbReference type="PROSITE" id="PS51462">
    <property type="entry name" value="NUDIX"/>
    <property type="match status" value="1"/>
</dbReference>
<dbReference type="Gene3D" id="3.90.79.10">
    <property type="entry name" value="Nucleoside Triphosphate Pyrophosphohydrolase"/>
    <property type="match status" value="1"/>
</dbReference>
<proteinExistence type="inferred from homology"/>
<dbReference type="SUPFAM" id="SSF55811">
    <property type="entry name" value="Nudix"/>
    <property type="match status" value="1"/>
</dbReference>
<gene>
    <name evidence="8" type="ORF">ENQ20_11090</name>
</gene>
<evidence type="ECO:0000256" key="6">
    <source>
        <dbReference type="RuleBase" id="RU003476"/>
    </source>
</evidence>
<evidence type="ECO:0000256" key="4">
    <source>
        <dbReference type="ARBA" id="ARBA00022801"/>
    </source>
</evidence>
<evidence type="ECO:0000256" key="1">
    <source>
        <dbReference type="ARBA" id="ARBA00001946"/>
    </source>
</evidence>
<keyword evidence="4 6" id="KW-0378">Hydrolase</keyword>
<dbReference type="EMBL" id="DSMG01000111">
    <property type="protein sequence ID" value="HDX32018.1"/>
    <property type="molecule type" value="Genomic_DNA"/>
</dbReference>
<dbReference type="Pfam" id="PF00293">
    <property type="entry name" value="NUDIX"/>
    <property type="match status" value="1"/>
</dbReference>
<comment type="caution">
    <text evidence="8">The sequence shown here is derived from an EMBL/GenBank/DDBJ whole genome shotgun (WGS) entry which is preliminary data.</text>
</comment>
<dbReference type="PRINTS" id="PR01402">
    <property type="entry name" value="MUTATORMUTX"/>
</dbReference>
<evidence type="ECO:0000256" key="5">
    <source>
        <dbReference type="ARBA" id="ARBA00022842"/>
    </source>
</evidence>
<dbReference type="InterPro" id="IPR000086">
    <property type="entry name" value="NUDIX_hydrolase_dom"/>
</dbReference>
<protein>
    <submittedName>
        <fullName evidence="8">8-oxo-dGTP diphosphatase</fullName>
    </submittedName>
</protein>
<dbReference type="InterPro" id="IPR020476">
    <property type="entry name" value="Nudix_hydrolase"/>
</dbReference>
<keyword evidence="5" id="KW-0460">Magnesium</keyword>
<dbReference type="GO" id="GO:0005737">
    <property type="term" value="C:cytoplasm"/>
    <property type="evidence" value="ECO:0007669"/>
    <property type="project" value="TreeGrafter"/>
</dbReference>
<evidence type="ECO:0000256" key="3">
    <source>
        <dbReference type="ARBA" id="ARBA00022723"/>
    </source>
</evidence>
<reference evidence="8" key="1">
    <citation type="journal article" date="2020" name="mSystems">
        <title>Genome- and Community-Level Interaction Insights into Carbon Utilization and Element Cycling Functions of Hydrothermarchaeota in Hydrothermal Sediment.</title>
        <authorList>
            <person name="Zhou Z."/>
            <person name="Liu Y."/>
            <person name="Xu W."/>
            <person name="Pan J."/>
            <person name="Luo Z.H."/>
            <person name="Li M."/>
        </authorList>
    </citation>
    <scope>NUCLEOTIDE SEQUENCE [LARGE SCALE GENOMIC DNA]</scope>
    <source>
        <strain evidence="8">SpSt-289</strain>
    </source>
</reference>
<organism evidence="8">
    <name type="scientific">Caldilinea aerophila</name>
    <dbReference type="NCBI Taxonomy" id="133453"/>
    <lineage>
        <taxon>Bacteria</taxon>
        <taxon>Bacillati</taxon>
        <taxon>Chloroflexota</taxon>
        <taxon>Caldilineae</taxon>
        <taxon>Caldilineales</taxon>
        <taxon>Caldilineaceae</taxon>
        <taxon>Caldilinea</taxon>
    </lineage>
</organism>
<evidence type="ECO:0000256" key="2">
    <source>
        <dbReference type="ARBA" id="ARBA00005582"/>
    </source>
</evidence>
<comment type="cofactor">
    <cofactor evidence="1">
        <name>Mg(2+)</name>
        <dbReference type="ChEBI" id="CHEBI:18420"/>
    </cofactor>
</comment>
<sequence length="218" mass="25033">MASILATLVYVRRPGQTLMLHRIKRAEDMHQGKWNGLGGKLEPGESPEMCAIREVYEESGLRIYQPELRGILTFPDFQAGEHWYAFVFVAHTFTGTLIDSAEGVLQWIDNERLLDLPLWEGDRIFLPWLDQERFFSARFVYREGRLCEYDVVFYPLQPNPAQAAGASARLSFQETAMDRLHEPTDDAERCWVCGGPVVKRHCKITCTVCGFRRDCSDP</sequence>
<dbReference type="PROSITE" id="PS00893">
    <property type="entry name" value="NUDIX_BOX"/>
    <property type="match status" value="1"/>
</dbReference>
<dbReference type="PANTHER" id="PTHR43758">
    <property type="entry name" value="7,8-DIHYDRO-8-OXOGUANINE TRIPHOSPHATASE"/>
    <property type="match status" value="1"/>
</dbReference>
<dbReference type="InterPro" id="IPR015797">
    <property type="entry name" value="NUDIX_hydrolase-like_dom_sf"/>
</dbReference>
<name>A0A7C1FPP9_9CHLR</name>
<comment type="similarity">
    <text evidence="2 6">Belongs to the Nudix hydrolase family.</text>
</comment>
<evidence type="ECO:0000259" key="7">
    <source>
        <dbReference type="PROSITE" id="PS51462"/>
    </source>
</evidence>
<feature type="domain" description="Nudix hydrolase" evidence="7">
    <location>
        <begin position="2"/>
        <end position="131"/>
    </location>
</feature>
<dbReference type="GO" id="GO:0006281">
    <property type="term" value="P:DNA repair"/>
    <property type="evidence" value="ECO:0007669"/>
    <property type="project" value="InterPro"/>
</dbReference>
<dbReference type="PRINTS" id="PR00502">
    <property type="entry name" value="NUDIXFAMILY"/>
</dbReference>
<keyword evidence="3" id="KW-0479">Metal-binding</keyword>
<dbReference type="AlphaFoldDB" id="A0A7C1FPP9"/>
<dbReference type="GO" id="GO:0046872">
    <property type="term" value="F:metal ion binding"/>
    <property type="evidence" value="ECO:0007669"/>
    <property type="project" value="UniProtKB-KW"/>
</dbReference>
<dbReference type="PANTHER" id="PTHR43758:SF2">
    <property type="entry name" value="OXIDIZED PURINE NUCLEOSIDE TRIPHOSPHATE HYDROLASE"/>
    <property type="match status" value="1"/>
</dbReference>
<dbReference type="CDD" id="cd18886">
    <property type="entry name" value="NUDIX_MutT_Nudt1"/>
    <property type="match status" value="1"/>
</dbReference>
<evidence type="ECO:0000313" key="8">
    <source>
        <dbReference type="EMBL" id="HDX32018.1"/>
    </source>
</evidence>
<dbReference type="GO" id="GO:0008413">
    <property type="term" value="F:8-oxo-7,8-dihydroguanosine triphosphate pyrophosphatase activity"/>
    <property type="evidence" value="ECO:0007669"/>
    <property type="project" value="InterPro"/>
</dbReference>
<dbReference type="InterPro" id="IPR003562">
    <property type="entry name" value="Mutator_MutX_prot"/>
</dbReference>